<name>A0A238X423_9ACTN</name>
<dbReference type="EMBL" id="FZNO01000011">
    <property type="protein sequence ID" value="SNR53104.1"/>
    <property type="molecule type" value="Genomic_DNA"/>
</dbReference>
<evidence type="ECO:0000256" key="1">
    <source>
        <dbReference type="SAM" id="SignalP"/>
    </source>
</evidence>
<gene>
    <name evidence="2" type="ORF">SAMN06272737_11174</name>
</gene>
<dbReference type="AlphaFoldDB" id="A0A238X423"/>
<keyword evidence="3" id="KW-1185">Reference proteome</keyword>
<feature type="chain" id="PRO_5038727334" evidence="1">
    <location>
        <begin position="28"/>
        <end position="197"/>
    </location>
</feature>
<organism evidence="2 3">
    <name type="scientific">Blastococcus mobilis</name>
    <dbReference type="NCBI Taxonomy" id="1938746"/>
    <lineage>
        <taxon>Bacteria</taxon>
        <taxon>Bacillati</taxon>
        <taxon>Actinomycetota</taxon>
        <taxon>Actinomycetes</taxon>
        <taxon>Geodermatophilales</taxon>
        <taxon>Geodermatophilaceae</taxon>
        <taxon>Blastococcus</taxon>
    </lineage>
</organism>
<evidence type="ECO:0000313" key="2">
    <source>
        <dbReference type="EMBL" id="SNR53104.1"/>
    </source>
</evidence>
<dbReference type="RefSeq" id="WP_141137468.1">
    <property type="nucleotide sequence ID" value="NZ_FZNO01000011.1"/>
</dbReference>
<sequence length="197" mass="19918">MRSTGAVRVMTVGVVAAALGWSGAATAGATPPAGGGVTVTNDDYALAALPSAEVPGMTVFLDVFAPEDRAPFADLEVFVAGYECVTGEEDNIPATVRTLTFASTAGTLPLACSSPTGPDVSGTAVVEGVVWDGEGPLRFEVIPPGPGVRCLLSVIAREAAVTGTVQVTIPELRIDAEATGERGELRHVTGICPPARG</sequence>
<feature type="signal peptide" evidence="1">
    <location>
        <begin position="1"/>
        <end position="27"/>
    </location>
</feature>
<dbReference type="Proteomes" id="UP000198403">
    <property type="component" value="Unassembled WGS sequence"/>
</dbReference>
<keyword evidence="1" id="KW-0732">Signal</keyword>
<proteinExistence type="predicted"/>
<protein>
    <submittedName>
        <fullName evidence="2">Uncharacterized protein</fullName>
    </submittedName>
</protein>
<accession>A0A238X423</accession>
<reference evidence="2 3" key="1">
    <citation type="submission" date="2017-06" db="EMBL/GenBank/DDBJ databases">
        <authorList>
            <person name="Kim H.J."/>
            <person name="Triplett B.A."/>
        </authorList>
    </citation>
    <scope>NUCLEOTIDE SEQUENCE [LARGE SCALE GENOMIC DNA]</scope>
    <source>
        <strain evidence="2 3">DSM 44272</strain>
    </source>
</reference>
<evidence type="ECO:0000313" key="3">
    <source>
        <dbReference type="Proteomes" id="UP000198403"/>
    </source>
</evidence>